<evidence type="ECO:0000313" key="1">
    <source>
        <dbReference type="EMBL" id="TKC16747.1"/>
    </source>
</evidence>
<accession>A0A4U1D6B5</accession>
<proteinExistence type="predicted"/>
<evidence type="ECO:0000313" key="2">
    <source>
        <dbReference type="Proteomes" id="UP000307756"/>
    </source>
</evidence>
<dbReference type="Proteomes" id="UP000307756">
    <property type="component" value="Unassembled WGS sequence"/>
</dbReference>
<name>A0A4U1D6B5_9BACI</name>
<gene>
    <name evidence="1" type="ORF">FA727_11800</name>
</gene>
<dbReference type="OrthoDB" id="2835997at2"/>
<comment type="caution">
    <text evidence="1">The sequence shown here is derived from an EMBL/GenBank/DDBJ whole genome shotgun (WGS) entry which is preliminary data.</text>
</comment>
<dbReference type="RefSeq" id="WP_136831155.1">
    <property type="nucleotide sequence ID" value="NZ_SWBM01000002.1"/>
</dbReference>
<reference evidence="1 2" key="1">
    <citation type="journal article" date="2011" name="J. Microbiol.">
        <title>Bacillus kyonggiensis sp. nov., isolated from soil of a lettuce field.</title>
        <authorList>
            <person name="Dong K."/>
            <person name="Lee S."/>
        </authorList>
    </citation>
    <scope>NUCLEOTIDE SEQUENCE [LARGE SCALE GENOMIC DNA]</scope>
    <source>
        <strain evidence="1 2">NB22</strain>
    </source>
</reference>
<protein>
    <submittedName>
        <fullName evidence="1">Uncharacterized protein</fullName>
    </submittedName>
</protein>
<sequence length="221" mass="25505">MKLFQVRKGQFVYFNNELHKVYGVKPMYKLSIHLIKLRDLSQHITNAASVERYIPRENDSFIFNHKVYTLRNNQRPVAGDLILINNPVPDTLDHYSLNEIETVETIDSKGVITSDLNGIKHSEYLLMVPGRAPDSHPIDYKDMVNADENLDETESQIIHPYSDLSVQLGDVYKKKDNDVLIEAMVVAIKGHTVYLGGELEIPHEELMNSDMWEFQYNPFNN</sequence>
<dbReference type="EMBL" id="SWBM01000002">
    <property type="protein sequence ID" value="TKC16747.1"/>
    <property type="molecule type" value="Genomic_DNA"/>
</dbReference>
<dbReference type="AlphaFoldDB" id="A0A4U1D6B5"/>
<keyword evidence="2" id="KW-1185">Reference proteome</keyword>
<organism evidence="1 2">
    <name type="scientific">Robertmurraya kyonggiensis</name>
    <dbReference type="NCBI Taxonomy" id="1037680"/>
    <lineage>
        <taxon>Bacteria</taxon>
        <taxon>Bacillati</taxon>
        <taxon>Bacillota</taxon>
        <taxon>Bacilli</taxon>
        <taxon>Bacillales</taxon>
        <taxon>Bacillaceae</taxon>
        <taxon>Robertmurraya</taxon>
    </lineage>
</organism>